<accession>A0AAN6MKH8</accession>
<evidence type="ECO:0000313" key="4">
    <source>
        <dbReference type="Proteomes" id="UP001303889"/>
    </source>
</evidence>
<protein>
    <submittedName>
        <fullName evidence="3">Uncharacterized protein</fullName>
    </submittedName>
</protein>
<name>A0AAN6MKH8_9PEZI</name>
<sequence>MTELKPRPALKPLTLIPSGRRIDARPPPVPATVPARVPAPASVPRGAVFSLTGPLVLPDDTPITIHDLGQNYPVSPDDYERLVQQCPEGLISAIRGRMDAVRADVALFREEAAAEEAFVVPKRQGEEATRRDQPDEKDIRLRVLEDENKMLRECLIECASYMGGRRDSVSPSAGSAGAAHIDSLINELRESRRQRSLLEHHLARLQETVRQDGAVFERLLHADPLPTHLVPDCKPIIRHIRTDLEAHRALDEVLGPALTVRGVLALKTLQHQRPGPPSSPTPLTVAKSDLDTPLTLPEAADLARQLDAARHLLQPATTLLHPCALCHAPRFLRLPPISSASSAALRLKLLLSPSSSSSPAPLSEFKSSPTGLTPCCGKPLCDACLLPAVTSDLASAWWPRVMGRERWVRCPLPGCREGTLPVEQASELAGMLRACRVRDVGMWTRRFVRAVRLRGVVEELGPSREGVEVAVRFHEGLEKGGWLAGLFGEDGDGDGDGYTEDFYGEGGEVPEVRLLPMATDPARPEVQIAVPVFVGLIRPPAGVGRGCEQCGRAVRDGTNEGDEEERRWEEEVVKKFPGGWVWMVRGFGQAPGEESAGICEKCWARSDGEDTPGGGVRGEGL</sequence>
<dbReference type="Proteomes" id="UP001303889">
    <property type="component" value="Unassembled WGS sequence"/>
</dbReference>
<keyword evidence="1" id="KW-0175">Coiled coil</keyword>
<evidence type="ECO:0000313" key="3">
    <source>
        <dbReference type="EMBL" id="KAK3901873.1"/>
    </source>
</evidence>
<dbReference type="AlphaFoldDB" id="A0AAN6MKH8"/>
<proteinExistence type="predicted"/>
<keyword evidence="4" id="KW-1185">Reference proteome</keyword>
<reference evidence="3" key="1">
    <citation type="journal article" date="2023" name="Mol. Phylogenet. Evol.">
        <title>Genome-scale phylogeny and comparative genomics of the fungal order Sordariales.</title>
        <authorList>
            <person name="Hensen N."/>
            <person name="Bonometti L."/>
            <person name="Westerberg I."/>
            <person name="Brannstrom I.O."/>
            <person name="Guillou S."/>
            <person name="Cros-Aarteil S."/>
            <person name="Calhoun S."/>
            <person name="Haridas S."/>
            <person name="Kuo A."/>
            <person name="Mondo S."/>
            <person name="Pangilinan J."/>
            <person name="Riley R."/>
            <person name="LaButti K."/>
            <person name="Andreopoulos B."/>
            <person name="Lipzen A."/>
            <person name="Chen C."/>
            <person name="Yan M."/>
            <person name="Daum C."/>
            <person name="Ng V."/>
            <person name="Clum A."/>
            <person name="Steindorff A."/>
            <person name="Ohm R.A."/>
            <person name="Martin F."/>
            <person name="Silar P."/>
            <person name="Natvig D.O."/>
            <person name="Lalanne C."/>
            <person name="Gautier V."/>
            <person name="Ament-Velasquez S.L."/>
            <person name="Kruys A."/>
            <person name="Hutchinson M.I."/>
            <person name="Powell A.J."/>
            <person name="Barry K."/>
            <person name="Miller A.N."/>
            <person name="Grigoriev I.V."/>
            <person name="Debuchy R."/>
            <person name="Gladieux P."/>
            <person name="Hiltunen Thoren M."/>
            <person name="Johannesson H."/>
        </authorList>
    </citation>
    <scope>NUCLEOTIDE SEQUENCE</scope>
    <source>
        <strain evidence="3">CBS 103.79</strain>
    </source>
</reference>
<organism evidence="3 4">
    <name type="scientific">Staphylotrichum tortipilum</name>
    <dbReference type="NCBI Taxonomy" id="2831512"/>
    <lineage>
        <taxon>Eukaryota</taxon>
        <taxon>Fungi</taxon>
        <taxon>Dikarya</taxon>
        <taxon>Ascomycota</taxon>
        <taxon>Pezizomycotina</taxon>
        <taxon>Sordariomycetes</taxon>
        <taxon>Sordariomycetidae</taxon>
        <taxon>Sordariales</taxon>
        <taxon>Chaetomiaceae</taxon>
        <taxon>Staphylotrichum</taxon>
    </lineage>
</organism>
<feature type="region of interest" description="Disordered" evidence="2">
    <location>
        <begin position="1"/>
        <end position="36"/>
    </location>
</feature>
<evidence type="ECO:0000256" key="2">
    <source>
        <dbReference type="SAM" id="MobiDB-lite"/>
    </source>
</evidence>
<dbReference type="EMBL" id="MU855549">
    <property type="protein sequence ID" value="KAK3901873.1"/>
    <property type="molecule type" value="Genomic_DNA"/>
</dbReference>
<gene>
    <name evidence="3" type="ORF">C8A05DRAFT_34431</name>
</gene>
<evidence type="ECO:0000256" key="1">
    <source>
        <dbReference type="SAM" id="Coils"/>
    </source>
</evidence>
<feature type="coiled-coil region" evidence="1">
    <location>
        <begin position="181"/>
        <end position="208"/>
    </location>
</feature>
<reference evidence="3" key="2">
    <citation type="submission" date="2023-05" db="EMBL/GenBank/DDBJ databases">
        <authorList>
            <consortium name="Lawrence Berkeley National Laboratory"/>
            <person name="Steindorff A."/>
            <person name="Hensen N."/>
            <person name="Bonometti L."/>
            <person name="Westerberg I."/>
            <person name="Brannstrom I.O."/>
            <person name="Guillou S."/>
            <person name="Cros-Aarteil S."/>
            <person name="Calhoun S."/>
            <person name="Haridas S."/>
            <person name="Kuo A."/>
            <person name="Mondo S."/>
            <person name="Pangilinan J."/>
            <person name="Riley R."/>
            <person name="Labutti K."/>
            <person name="Andreopoulos B."/>
            <person name="Lipzen A."/>
            <person name="Chen C."/>
            <person name="Yanf M."/>
            <person name="Daum C."/>
            <person name="Ng V."/>
            <person name="Clum A."/>
            <person name="Ohm R."/>
            <person name="Martin F."/>
            <person name="Silar P."/>
            <person name="Natvig D."/>
            <person name="Lalanne C."/>
            <person name="Gautier V."/>
            <person name="Ament-Velasquez S.L."/>
            <person name="Kruys A."/>
            <person name="Hutchinson M.I."/>
            <person name="Powell A.J."/>
            <person name="Barry K."/>
            <person name="Miller A.N."/>
            <person name="Grigoriev I.V."/>
            <person name="Debuchy R."/>
            <person name="Gladieux P."/>
            <person name="Thoren M.H."/>
            <person name="Johannesson H."/>
        </authorList>
    </citation>
    <scope>NUCLEOTIDE SEQUENCE</scope>
    <source>
        <strain evidence="3">CBS 103.79</strain>
    </source>
</reference>
<comment type="caution">
    <text evidence="3">The sequence shown here is derived from an EMBL/GenBank/DDBJ whole genome shotgun (WGS) entry which is preliminary data.</text>
</comment>